<accession>A0ABS4UN88</accession>
<keyword evidence="2" id="KW-1185">Reference proteome</keyword>
<organism evidence="1 2">
    <name type="scientific">Kribbella aluminosa</name>
    <dbReference type="NCBI Taxonomy" id="416017"/>
    <lineage>
        <taxon>Bacteria</taxon>
        <taxon>Bacillati</taxon>
        <taxon>Actinomycetota</taxon>
        <taxon>Actinomycetes</taxon>
        <taxon>Propionibacteriales</taxon>
        <taxon>Kribbellaceae</taxon>
        <taxon>Kribbella</taxon>
    </lineage>
</organism>
<reference evidence="1 2" key="1">
    <citation type="submission" date="2021-03" db="EMBL/GenBank/DDBJ databases">
        <title>Sequencing the genomes of 1000 actinobacteria strains.</title>
        <authorList>
            <person name="Klenk H.-P."/>
        </authorList>
    </citation>
    <scope>NUCLEOTIDE SEQUENCE [LARGE SCALE GENOMIC DNA]</scope>
    <source>
        <strain evidence="1 2">DSM 18824</strain>
    </source>
</reference>
<gene>
    <name evidence="1" type="ORF">JOF29_004102</name>
</gene>
<name>A0ABS4UN88_9ACTN</name>
<evidence type="ECO:0000313" key="1">
    <source>
        <dbReference type="EMBL" id="MBP2353019.1"/>
    </source>
</evidence>
<dbReference type="RefSeq" id="WP_209695682.1">
    <property type="nucleotide sequence ID" value="NZ_BAAAVU010000006.1"/>
</dbReference>
<dbReference type="EMBL" id="JAGINT010000001">
    <property type="protein sequence ID" value="MBP2353019.1"/>
    <property type="molecule type" value="Genomic_DNA"/>
</dbReference>
<sequence length="64" mass="6943">MPENTVSDQEMVAALLQLHTLSPAPDEVDKLIAAYGPTRAAVAALYTMPGVRYEEPAITFDPRV</sequence>
<comment type="caution">
    <text evidence="1">The sequence shown here is derived from an EMBL/GenBank/DDBJ whole genome shotgun (WGS) entry which is preliminary data.</text>
</comment>
<dbReference type="Proteomes" id="UP000755585">
    <property type="component" value="Unassembled WGS sequence"/>
</dbReference>
<evidence type="ECO:0000313" key="2">
    <source>
        <dbReference type="Proteomes" id="UP000755585"/>
    </source>
</evidence>
<protein>
    <recommendedName>
        <fullName evidence="3">DUF4089 domain-containing protein</fullName>
    </recommendedName>
</protein>
<proteinExistence type="predicted"/>
<evidence type="ECO:0008006" key="3">
    <source>
        <dbReference type="Google" id="ProtNLM"/>
    </source>
</evidence>